<evidence type="ECO:0000313" key="6">
    <source>
        <dbReference type="Proteomes" id="UP000799757"/>
    </source>
</evidence>
<evidence type="ECO:0000256" key="2">
    <source>
        <dbReference type="ARBA" id="ARBA00023139"/>
    </source>
</evidence>
<accession>A0A6A6X0S8</accession>
<feature type="compositionally biased region" description="Polar residues" evidence="4">
    <location>
        <begin position="1"/>
        <end position="12"/>
    </location>
</feature>
<evidence type="ECO:0000256" key="4">
    <source>
        <dbReference type="SAM" id="MobiDB-lite"/>
    </source>
</evidence>
<feature type="region of interest" description="Disordered" evidence="4">
    <location>
        <begin position="1"/>
        <end position="133"/>
    </location>
</feature>
<gene>
    <name evidence="5" type="ORF">K505DRAFT_365152</name>
</gene>
<evidence type="ECO:0000256" key="3">
    <source>
        <dbReference type="ARBA" id="ARBA00023288"/>
    </source>
</evidence>
<dbReference type="OrthoDB" id="5415072at2759"/>
<evidence type="ECO:0000256" key="1">
    <source>
        <dbReference type="ARBA" id="ARBA00022707"/>
    </source>
</evidence>
<keyword evidence="6" id="KW-1185">Reference proteome</keyword>
<feature type="compositionally biased region" description="Basic and acidic residues" evidence="4">
    <location>
        <begin position="94"/>
        <end position="103"/>
    </location>
</feature>
<dbReference type="InterPro" id="IPR031632">
    <property type="entry name" value="SVIP"/>
</dbReference>
<evidence type="ECO:0000313" key="5">
    <source>
        <dbReference type="EMBL" id="KAF2789956.1"/>
    </source>
</evidence>
<feature type="compositionally biased region" description="Low complexity" evidence="4">
    <location>
        <begin position="104"/>
        <end position="117"/>
    </location>
</feature>
<proteinExistence type="predicted"/>
<sequence>MGNCCGSQSDDNFQGPGRTLGAPPPQSNNAKASVPPRIAKADGSSGASPKAKTPKVTGPGRTLGSGGGSGDDARAAAAAAAEARANKSPGTGDLAKRLAEQKKQTQNQTLQQVAWENRAAREADAATETRNYN</sequence>
<dbReference type="EMBL" id="MU002102">
    <property type="protein sequence ID" value="KAF2789956.1"/>
    <property type="molecule type" value="Genomic_DNA"/>
</dbReference>
<dbReference type="AlphaFoldDB" id="A0A6A6X0S8"/>
<name>A0A6A6X0S8_9PLEO</name>
<keyword evidence="3" id="KW-0449">Lipoprotein</keyword>
<feature type="compositionally biased region" description="Gly residues" evidence="4">
    <location>
        <begin position="61"/>
        <end position="70"/>
    </location>
</feature>
<keyword evidence="2" id="KW-0564">Palmitate</keyword>
<protein>
    <submittedName>
        <fullName evidence="5">Uncharacterized protein</fullName>
    </submittedName>
</protein>
<keyword evidence="1" id="KW-0519">Myristate</keyword>
<dbReference type="Pfam" id="PF15811">
    <property type="entry name" value="SVIP"/>
    <property type="match status" value="1"/>
</dbReference>
<reference evidence="5" key="1">
    <citation type="journal article" date="2020" name="Stud. Mycol.">
        <title>101 Dothideomycetes genomes: a test case for predicting lifestyles and emergence of pathogens.</title>
        <authorList>
            <person name="Haridas S."/>
            <person name="Albert R."/>
            <person name="Binder M."/>
            <person name="Bloem J."/>
            <person name="Labutti K."/>
            <person name="Salamov A."/>
            <person name="Andreopoulos B."/>
            <person name="Baker S."/>
            <person name="Barry K."/>
            <person name="Bills G."/>
            <person name="Bluhm B."/>
            <person name="Cannon C."/>
            <person name="Castanera R."/>
            <person name="Culley D."/>
            <person name="Daum C."/>
            <person name="Ezra D."/>
            <person name="Gonzalez J."/>
            <person name="Henrissat B."/>
            <person name="Kuo A."/>
            <person name="Liang C."/>
            <person name="Lipzen A."/>
            <person name="Lutzoni F."/>
            <person name="Magnuson J."/>
            <person name="Mondo S."/>
            <person name="Nolan M."/>
            <person name="Ohm R."/>
            <person name="Pangilinan J."/>
            <person name="Park H.-J."/>
            <person name="Ramirez L."/>
            <person name="Alfaro M."/>
            <person name="Sun H."/>
            <person name="Tritt A."/>
            <person name="Yoshinaga Y."/>
            <person name="Zwiers L.-H."/>
            <person name="Turgeon B."/>
            <person name="Goodwin S."/>
            <person name="Spatafora J."/>
            <person name="Crous P."/>
            <person name="Grigoriev I."/>
        </authorList>
    </citation>
    <scope>NUCLEOTIDE SEQUENCE</scope>
    <source>
        <strain evidence="5">CBS 109.77</strain>
    </source>
</reference>
<organism evidence="5 6">
    <name type="scientific">Melanomma pulvis-pyrius CBS 109.77</name>
    <dbReference type="NCBI Taxonomy" id="1314802"/>
    <lineage>
        <taxon>Eukaryota</taxon>
        <taxon>Fungi</taxon>
        <taxon>Dikarya</taxon>
        <taxon>Ascomycota</taxon>
        <taxon>Pezizomycotina</taxon>
        <taxon>Dothideomycetes</taxon>
        <taxon>Pleosporomycetidae</taxon>
        <taxon>Pleosporales</taxon>
        <taxon>Melanommataceae</taxon>
        <taxon>Melanomma</taxon>
    </lineage>
</organism>
<dbReference type="Proteomes" id="UP000799757">
    <property type="component" value="Unassembled WGS sequence"/>
</dbReference>